<dbReference type="HOGENOM" id="CLU_006681_0_0_7"/>
<dbReference type="InterPro" id="IPR027417">
    <property type="entry name" value="P-loop_NTPase"/>
</dbReference>
<dbReference type="OrthoDB" id="5477268at2"/>
<dbReference type="InterPro" id="IPR000719">
    <property type="entry name" value="Prot_kinase_dom"/>
</dbReference>
<dbReference type="SUPFAM" id="SSF48452">
    <property type="entry name" value="TPR-like"/>
    <property type="match status" value="1"/>
</dbReference>
<dbReference type="eggNOG" id="COG0457">
    <property type="taxonomic scope" value="Bacteria"/>
</dbReference>
<dbReference type="GO" id="GO:0005524">
    <property type="term" value="F:ATP binding"/>
    <property type="evidence" value="ECO:0007669"/>
    <property type="project" value="UniProtKB-KW"/>
</dbReference>
<dbReference type="Gene3D" id="1.10.510.10">
    <property type="entry name" value="Transferase(Phosphotransferase) domain 1"/>
    <property type="match status" value="1"/>
</dbReference>
<dbReference type="InterPro" id="IPR019734">
    <property type="entry name" value="TPR_rpt"/>
</dbReference>
<evidence type="ECO:0000256" key="2">
    <source>
        <dbReference type="ARBA" id="ARBA00022840"/>
    </source>
</evidence>
<gene>
    <name evidence="6" type="ordered locus">Hoch_1755</name>
</gene>
<evidence type="ECO:0000313" key="7">
    <source>
        <dbReference type="Proteomes" id="UP000001880"/>
    </source>
</evidence>
<dbReference type="SUPFAM" id="SSF52540">
    <property type="entry name" value="P-loop containing nucleoside triphosphate hydrolases"/>
    <property type="match status" value="1"/>
</dbReference>
<dbReference type="STRING" id="502025.Hoch_1755"/>
<evidence type="ECO:0000256" key="1">
    <source>
        <dbReference type="ARBA" id="ARBA00022741"/>
    </source>
</evidence>
<dbReference type="SUPFAM" id="SSF56112">
    <property type="entry name" value="Protein kinase-like (PK-like)"/>
    <property type="match status" value="1"/>
</dbReference>
<evidence type="ECO:0000259" key="5">
    <source>
        <dbReference type="PROSITE" id="PS50011"/>
    </source>
</evidence>
<keyword evidence="6" id="KW-0418">Kinase</keyword>
<keyword evidence="1" id="KW-0547">Nucleotide-binding</keyword>
<feature type="region of interest" description="Disordered" evidence="4">
    <location>
        <begin position="35"/>
        <end position="60"/>
    </location>
</feature>
<keyword evidence="7" id="KW-1185">Reference proteome</keyword>
<reference evidence="6 7" key="1">
    <citation type="journal article" date="2010" name="Stand. Genomic Sci.">
        <title>Complete genome sequence of Haliangium ochraceum type strain (SMP-2).</title>
        <authorList>
            <consortium name="US DOE Joint Genome Institute (JGI-PGF)"/>
            <person name="Ivanova N."/>
            <person name="Daum C."/>
            <person name="Lang E."/>
            <person name="Abt B."/>
            <person name="Kopitz M."/>
            <person name="Saunders E."/>
            <person name="Lapidus A."/>
            <person name="Lucas S."/>
            <person name="Glavina Del Rio T."/>
            <person name="Nolan M."/>
            <person name="Tice H."/>
            <person name="Copeland A."/>
            <person name="Cheng J.F."/>
            <person name="Chen F."/>
            <person name="Bruce D."/>
            <person name="Goodwin L."/>
            <person name="Pitluck S."/>
            <person name="Mavromatis K."/>
            <person name="Pati A."/>
            <person name="Mikhailova N."/>
            <person name="Chen A."/>
            <person name="Palaniappan K."/>
            <person name="Land M."/>
            <person name="Hauser L."/>
            <person name="Chang Y.J."/>
            <person name="Jeffries C.D."/>
            <person name="Detter J.C."/>
            <person name="Brettin T."/>
            <person name="Rohde M."/>
            <person name="Goker M."/>
            <person name="Bristow J."/>
            <person name="Markowitz V."/>
            <person name="Eisen J.A."/>
            <person name="Hugenholtz P."/>
            <person name="Kyrpides N.C."/>
            <person name="Klenk H.P."/>
        </authorList>
    </citation>
    <scope>NUCLEOTIDE SEQUENCE [LARGE SCALE GENOMIC DNA]</scope>
    <source>
        <strain evidence="7">DSM 14365 / CIP 107738 / JCM 11303 / AJ 13395 / SMP-2</strain>
    </source>
</reference>
<keyword evidence="6" id="KW-0723">Serine/threonine-protein kinase</keyword>
<dbReference type="GO" id="GO:0005737">
    <property type="term" value="C:cytoplasm"/>
    <property type="evidence" value="ECO:0007669"/>
    <property type="project" value="TreeGrafter"/>
</dbReference>
<dbReference type="InterPro" id="IPR011990">
    <property type="entry name" value="TPR-like_helical_dom_sf"/>
</dbReference>
<keyword evidence="3" id="KW-0175">Coiled coil</keyword>
<dbReference type="eggNOG" id="COG0515">
    <property type="taxonomic scope" value="Bacteria"/>
</dbReference>
<dbReference type="SMART" id="SM00028">
    <property type="entry name" value="TPR"/>
    <property type="match status" value="4"/>
</dbReference>
<accession>D0LXU9</accession>
<dbReference type="PANTHER" id="PTHR16305">
    <property type="entry name" value="TESTICULAR SOLUBLE ADENYLYL CYCLASE"/>
    <property type="match status" value="1"/>
</dbReference>
<dbReference type="GO" id="GO:0004674">
    <property type="term" value="F:protein serine/threonine kinase activity"/>
    <property type="evidence" value="ECO:0007669"/>
    <property type="project" value="UniProtKB-KW"/>
</dbReference>
<dbReference type="CDD" id="cd14014">
    <property type="entry name" value="STKc_PknB_like"/>
    <property type="match status" value="1"/>
</dbReference>
<dbReference type="InterPro" id="IPR041664">
    <property type="entry name" value="AAA_16"/>
</dbReference>
<dbReference type="Pfam" id="PF00069">
    <property type="entry name" value="Pkinase"/>
    <property type="match status" value="1"/>
</dbReference>
<sequence>MSPPPSRPPLPRDIPEHIAGFTLLAPLGRGGTASVWRARARSSDSAGTDAASGSAPDAGTGAEVALKLYEEDDGRHLRESEALRRVAPRWAPRLLAHGHHHGRPYLVTELIRGRSFEELVRARPGPADAAAHIAALAHALDAIHDAGVLHRDLKPAHVFGEGTSVRLIDFGLARLLDVPGDEPASPAASIELTRNDERIGTPWYMAPEQCQMTRTDARTDLYALGVVAFELLTGRRPFEGDIAEVATAQVSRRPPAASSFAALPRAVDAVLRRALAKEPSLRYQRGAELAAELSRAIAEAPAETRGESAADASARVAATPAAHAPASAGPRSARVALLSLPYPGSPVALAAALSADECVAQVDAGRYLIALHQPGAPAADVHAAARAAARLRAALGIPAEAAIVIHSDTVRLRRSARGVKVRGKALDLPALRPPPQLTGTVLTRAAAALLASGASQPLDEAYARLRSDSAAAPAAPALVGREELLQGLLQGLEARELCTVLGDGGMGKSRVLEALSERARARGWTLIALAADDAPGALRDQLARACAQVLGRADAVQPKTPATPAGAHVRSADALAALLVDVGSGVGSGVGPGGPVLVTLDDAHRADPVVLDALERAVALADNVHVVAAAAPSMSDTRPGWVADAPGRRCLTLQPLADDDAHALLRALMAPAEFIPSAVIERLSDAGAGVPLYLVELVHALRTGGSLRRHAAHTELFVAADELAHVSATPLAQRLTRTLLAPLSPLLRRCAALAATIGDPLDAAALDELQHELGGDWLDAQVALQRLADAGVLRAAGGARFRFRHPWLQRAIAAEEPQEHARWHRAALARLPAPELAQVPELARIARHASACGEPAQAWSAWFRLAQAARARHAYVEAEQHYSSALEQLAPDATDPGARARKRETLAGRGHVRYRIQRFADALDDIRAARAEAEAEIAAAAAESEAEAANTALCELLLEEATLLDWIFDIDASAACAERARALADAGVSGARPGLEARLLAAAGRSAYRREALDEAADKLGRAADQAASVGDDDTRIIALLLLAPTLLYLERLDESERRYAEVVTLCQRRGDSFHLAAAHTNRQFLWMRLGRMDRAEADLGRAIDIARALGNALVERIASHNLGELLHWDGRDREALAHAERSLALQRRFSDAHQVPDDPLLVARVHAALAQREAAAALLTELRERWRDGDMAPSARMLAALVTLQLDDAPESAWRAAAAAHLADIDVVDFVFEFHHAAVSAALARGRRDQARAWLSDAAALGERSTRWQPRFDALAARISAADDSANGD</sequence>
<keyword evidence="6" id="KW-0808">Transferase</keyword>
<dbReference type="Gene3D" id="1.25.40.10">
    <property type="entry name" value="Tetratricopeptide repeat domain"/>
    <property type="match status" value="1"/>
</dbReference>
<proteinExistence type="predicted"/>
<dbReference type="RefSeq" id="WP_012826912.1">
    <property type="nucleotide sequence ID" value="NC_013440.1"/>
</dbReference>
<evidence type="ECO:0000313" key="6">
    <source>
        <dbReference type="EMBL" id="ACY14304.1"/>
    </source>
</evidence>
<feature type="domain" description="Protein kinase" evidence="5">
    <location>
        <begin position="21"/>
        <end position="297"/>
    </location>
</feature>
<evidence type="ECO:0000256" key="4">
    <source>
        <dbReference type="SAM" id="MobiDB-lite"/>
    </source>
</evidence>
<dbReference type="PROSITE" id="PS50011">
    <property type="entry name" value="PROTEIN_KINASE_DOM"/>
    <property type="match status" value="1"/>
</dbReference>
<protein>
    <submittedName>
        <fullName evidence="6">Serine/threonine protein kinase</fullName>
    </submittedName>
</protein>
<keyword evidence="2" id="KW-0067">ATP-binding</keyword>
<organism evidence="6 7">
    <name type="scientific">Haliangium ochraceum (strain DSM 14365 / JCM 11303 / SMP-2)</name>
    <dbReference type="NCBI Taxonomy" id="502025"/>
    <lineage>
        <taxon>Bacteria</taxon>
        <taxon>Pseudomonadati</taxon>
        <taxon>Myxococcota</taxon>
        <taxon>Polyangia</taxon>
        <taxon>Haliangiales</taxon>
        <taxon>Kofleriaceae</taxon>
        <taxon>Haliangium</taxon>
    </lineage>
</organism>
<feature type="coiled-coil region" evidence="3">
    <location>
        <begin position="916"/>
        <end position="952"/>
    </location>
</feature>
<dbReference type="PANTHER" id="PTHR16305:SF28">
    <property type="entry name" value="GUANYLATE CYCLASE DOMAIN-CONTAINING PROTEIN"/>
    <property type="match status" value="1"/>
</dbReference>
<name>D0LXU9_HALO1</name>
<dbReference type="EMBL" id="CP001804">
    <property type="protein sequence ID" value="ACY14304.1"/>
    <property type="molecule type" value="Genomic_DNA"/>
</dbReference>
<dbReference type="KEGG" id="hoh:Hoch_1755"/>
<dbReference type="GO" id="GO:0004016">
    <property type="term" value="F:adenylate cyclase activity"/>
    <property type="evidence" value="ECO:0007669"/>
    <property type="project" value="TreeGrafter"/>
</dbReference>
<dbReference type="Proteomes" id="UP000001880">
    <property type="component" value="Chromosome"/>
</dbReference>
<dbReference type="InterPro" id="IPR011009">
    <property type="entry name" value="Kinase-like_dom_sf"/>
</dbReference>
<dbReference type="Pfam" id="PF13191">
    <property type="entry name" value="AAA_16"/>
    <property type="match status" value="1"/>
</dbReference>
<evidence type="ECO:0000256" key="3">
    <source>
        <dbReference type="SAM" id="Coils"/>
    </source>
</evidence>